<keyword evidence="9" id="KW-0472">Membrane</keyword>
<dbReference type="OrthoDB" id="3934656at2759"/>
<dbReference type="PRINTS" id="PR00463">
    <property type="entry name" value="EP450I"/>
</dbReference>
<dbReference type="PRINTS" id="PR00385">
    <property type="entry name" value="P450"/>
</dbReference>
<evidence type="ECO:0000256" key="1">
    <source>
        <dbReference type="ARBA" id="ARBA00001971"/>
    </source>
</evidence>
<sequence length="507" mass="57508">MQTQLILQGLALSVGLYWVGWVFYAKWLHPLARFPGPPLAAISRLWIVMHVARGHAESEQRRLHMRYGPVIRIAPNELAVSDPAAIKRIYGIKSGFTKTDFYLPFRSPFARYPDHFTATDEKSHASRRKIVNHIYSMTSILQAEKYVDLCTEVLLKRFGEMADQQAAVDLFQWARMYAYDVIGEFYFEKMFGFLESQRDHLGYLSSTDALIPVMTLSAVMPKYVRPLFMLCGLLSSRMRASLGAFRSLTTATDAAVEDRLESKEVDVVSQRPDVLTKVFTIYQKEGQRVDFDIDDVKLEAYGAFFAGSDTTAIALTGILYHVLRSDSVLEALRREVDRATQDGELGVPYISYDEAVKLPYLNACVKEGMRIHPSVGLTLPRNVPDPGCEVAGYWIPGKTRIGVNPAVVHLDRSVFGEDALTYRPERWLSPGAHEMIQYIIQFGAGSRTCMGKHISLCEIFKVIPELVRSFDLDLECPDGDLETTAYWFYKPTEVKIRVRRRKTGKVE</sequence>
<dbReference type="Pfam" id="PF00067">
    <property type="entry name" value="p450"/>
    <property type="match status" value="1"/>
</dbReference>
<keyword evidence="5 7" id="KW-0408">Iron</keyword>
<accession>A0A2I2FS67</accession>
<evidence type="ECO:0000256" key="8">
    <source>
        <dbReference type="RuleBase" id="RU000461"/>
    </source>
</evidence>
<evidence type="ECO:0000256" key="2">
    <source>
        <dbReference type="ARBA" id="ARBA00010617"/>
    </source>
</evidence>
<feature type="binding site" description="axial binding residue" evidence="7">
    <location>
        <position position="449"/>
    </location>
    <ligand>
        <name>heme</name>
        <dbReference type="ChEBI" id="CHEBI:30413"/>
    </ligand>
    <ligandPart>
        <name>Fe</name>
        <dbReference type="ChEBI" id="CHEBI:18248"/>
    </ligandPart>
</feature>
<keyword evidence="9" id="KW-1133">Transmembrane helix</keyword>
<organism evidence="10 11">
    <name type="scientific">Aspergillus steynii IBT 23096</name>
    <dbReference type="NCBI Taxonomy" id="1392250"/>
    <lineage>
        <taxon>Eukaryota</taxon>
        <taxon>Fungi</taxon>
        <taxon>Dikarya</taxon>
        <taxon>Ascomycota</taxon>
        <taxon>Pezizomycotina</taxon>
        <taxon>Eurotiomycetes</taxon>
        <taxon>Eurotiomycetidae</taxon>
        <taxon>Eurotiales</taxon>
        <taxon>Aspergillaceae</taxon>
        <taxon>Aspergillus</taxon>
        <taxon>Aspergillus subgen. Circumdati</taxon>
    </lineage>
</organism>
<evidence type="ECO:0000256" key="6">
    <source>
        <dbReference type="ARBA" id="ARBA00023033"/>
    </source>
</evidence>
<dbReference type="Gene3D" id="1.10.630.10">
    <property type="entry name" value="Cytochrome P450"/>
    <property type="match status" value="1"/>
</dbReference>
<keyword evidence="9" id="KW-0812">Transmembrane</keyword>
<evidence type="ECO:0000256" key="4">
    <source>
        <dbReference type="ARBA" id="ARBA00023002"/>
    </source>
</evidence>
<comment type="caution">
    <text evidence="10">The sequence shown here is derived from an EMBL/GenBank/DDBJ whole genome shotgun (WGS) entry which is preliminary data.</text>
</comment>
<dbReference type="RefSeq" id="XP_024698765.1">
    <property type="nucleotide sequence ID" value="XM_024855148.1"/>
</dbReference>
<keyword evidence="11" id="KW-1185">Reference proteome</keyword>
<dbReference type="GeneID" id="36562854"/>
<dbReference type="InterPro" id="IPR036396">
    <property type="entry name" value="Cyt_P450_sf"/>
</dbReference>
<dbReference type="CDD" id="cd11060">
    <property type="entry name" value="CYP57A1-like"/>
    <property type="match status" value="1"/>
</dbReference>
<dbReference type="InterPro" id="IPR002401">
    <property type="entry name" value="Cyt_P450_E_grp-I"/>
</dbReference>
<dbReference type="GO" id="GO:0005506">
    <property type="term" value="F:iron ion binding"/>
    <property type="evidence" value="ECO:0007669"/>
    <property type="project" value="InterPro"/>
</dbReference>
<evidence type="ECO:0000313" key="10">
    <source>
        <dbReference type="EMBL" id="PLB43463.1"/>
    </source>
</evidence>
<protein>
    <submittedName>
        <fullName evidence="10">Cytochrome P450 monooxygenase</fullName>
    </submittedName>
</protein>
<dbReference type="InterPro" id="IPR001128">
    <property type="entry name" value="Cyt_P450"/>
</dbReference>
<dbReference type="Proteomes" id="UP000234275">
    <property type="component" value="Unassembled WGS sequence"/>
</dbReference>
<dbReference type="SUPFAM" id="SSF48264">
    <property type="entry name" value="Cytochrome P450"/>
    <property type="match status" value="1"/>
</dbReference>
<comment type="cofactor">
    <cofactor evidence="1 7">
        <name>heme</name>
        <dbReference type="ChEBI" id="CHEBI:30413"/>
    </cofactor>
</comment>
<reference evidence="10 11" key="1">
    <citation type="submission" date="2016-12" db="EMBL/GenBank/DDBJ databases">
        <title>The genomes of Aspergillus section Nigri reveals drivers in fungal speciation.</title>
        <authorList>
            <consortium name="DOE Joint Genome Institute"/>
            <person name="Vesth T.C."/>
            <person name="Nybo J."/>
            <person name="Theobald S."/>
            <person name="Brandl J."/>
            <person name="Frisvad J.C."/>
            <person name="Nielsen K.F."/>
            <person name="Lyhne E.K."/>
            <person name="Kogle M.E."/>
            <person name="Kuo A."/>
            <person name="Riley R."/>
            <person name="Clum A."/>
            <person name="Nolan M."/>
            <person name="Lipzen A."/>
            <person name="Salamov A."/>
            <person name="Henrissat B."/>
            <person name="Wiebenga A."/>
            <person name="De Vries R.P."/>
            <person name="Grigoriev I.V."/>
            <person name="Mortensen U.H."/>
            <person name="Andersen M.R."/>
            <person name="Baker S.E."/>
        </authorList>
    </citation>
    <scope>NUCLEOTIDE SEQUENCE [LARGE SCALE GENOMIC DNA]</scope>
    <source>
        <strain evidence="10 11">IBT 23096</strain>
    </source>
</reference>
<feature type="transmembrane region" description="Helical" evidence="9">
    <location>
        <begin position="6"/>
        <end position="24"/>
    </location>
</feature>
<keyword evidence="7 8" id="KW-0349">Heme</keyword>
<evidence type="ECO:0000256" key="3">
    <source>
        <dbReference type="ARBA" id="ARBA00022723"/>
    </source>
</evidence>
<dbReference type="InterPro" id="IPR017972">
    <property type="entry name" value="Cyt_P450_CS"/>
</dbReference>
<keyword evidence="3 7" id="KW-0479">Metal-binding</keyword>
<name>A0A2I2FS67_9EURO</name>
<dbReference type="VEuPathDB" id="FungiDB:P170DRAFT_513829"/>
<dbReference type="STRING" id="1392250.A0A2I2FS67"/>
<evidence type="ECO:0000256" key="5">
    <source>
        <dbReference type="ARBA" id="ARBA00023004"/>
    </source>
</evidence>
<dbReference type="PANTHER" id="PTHR24305:SF229">
    <property type="entry name" value="P450, PUTATIVE (EUROFUNG)-RELATED"/>
    <property type="match status" value="1"/>
</dbReference>
<dbReference type="GO" id="GO:0004497">
    <property type="term" value="F:monooxygenase activity"/>
    <property type="evidence" value="ECO:0007669"/>
    <property type="project" value="UniProtKB-KW"/>
</dbReference>
<evidence type="ECO:0000256" key="7">
    <source>
        <dbReference type="PIRSR" id="PIRSR602401-1"/>
    </source>
</evidence>
<evidence type="ECO:0000313" key="11">
    <source>
        <dbReference type="Proteomes" id="UP000234275"/>
    </source>
</evidence>
<dbReference type="EMBL" id="MSFO01000010">
    <property type="protein sequence ID" value="PLB43463.1"/>
    <property type="molecule type" value="Genomic_DNA"/>
</dbReference>
<dbReference type="PROSITE" id="PS00086">
    <property type="entry name" value="CYTOCHROME_P450"/>
    <property type="match status" value="1"/>
</dbReference>
<dbReference type="PANTHER" id="PTHR24305">
    <property type="entry name" value="CYTOCHROME P450"/>
    <property type="match status" value="1"/>
</dbReference>
<evidence type="ECO:0000256" key="9">
    <source>
        <dbReference type="SAM" id="Phobius"/>
    </source>
</evidence>
<dbReference type="GO" id="GO:0020037">
    <property type="term" value="F:heme binding"/>
    <property type="evidence" value="ECO:0007669"/>
    <property type="project" value="InterPro"/>
</dbReference>
<gene>
    <name evidence="10" type="ORF">P170DRAFT_513829</name>
</gene>
<proteinExistence type="inferred from homology"/>
<keyword evidence="4 8" id="KW-0560">Oxidoreductase</keyword>
<dbReference type="GO" id="GO:0016705">
    <property type="term" value="F:oxidoreductase activity, acting on paired donors, with incorporation or reduction of molecular oxygen"/>
    <property type="evidence" value="ECO:0007669"/>
    <property type="project" value="InterPro"/>
</dbReference>
<dbReference type="InterPro" id="IPR050121">
    <property type="entry name" value="Cytochrome_P450_monoxygenase"/>
</dbReference>
<keyword evidence="6 8" id="KW-0503">Monooxygenase</keyword>
<dbReference type="AlphaFoldDB" id="A0A2I2FS67"/>
<comment type="similarity">
    <text evidence="2 8">Belongs to the cytochrome P450 family.</text>
</comment>